<dbReference type="InterPro" id="IPR009614">
    <property type="entry name" value="YoeB_toxin"/>
</dbReference>
<dbReference type="OrthoDB" id="9801102at2"/>
<evidence type="ECO:0000256" key="2">
    <source>
        <dbReference type="ARBA" id="ARBA00022649"/>
    </source>
</evidence>
<evidence type="ECO:0000313" key="7">
    <source>
        <dbReference type="EMBL" id="RBQ08666.1"/>
    </source>
</evidence>
<dbReference type="PANTHER" id="PTHR38039">
    <property type="entry name" value="TOXIN YOEB"/>
    <property type="match status" value="1"/>
</dbReference>
<dbReference type="GO" id="GO:0006401">
    <property type="term" value="P:RNA catabolic process"/>
    <property type="evidence" value="ECO:0007669"/>
    <property type="project" value="InterPro"/>
</dbReference>
<dbReference type="Proteomes" id="UP000252081">
    <property type="component" value="Unassembled WGS sequence"/>
</dbReference>
<evidence type="ECO:0000256" key="4">
    <source>
        <dbReference type="ARBA" id="ARBA00022759"/>
    </source>
</evidence>
<evidence type="ECO:0000256" key="3">
    <source>
        <dbReference type="ARBA" id="ARBA00022722"/>
    </source>
</evidence>
<reference evidence="7 8" key="1">
    <citation type="submission" date="2018-07" db="EMBL/GenBank/DDBJ databases">
        <title>A draft genome of a endophytic bacteria, a new species of Pedobacter.</title>
        <authorList>
            <person name="Zhang Z.D."/>
            <person name="Chen Z.J."/>
        </authorList>
    </citation>
    <scope>NUCLEOTIDE SEQUENCE [LARGE SCALE GENOMIC DNA]</scope>
    <source>
        <strain evidence="7 8">RS10</strain>
    </source>
</reference>
<evidence type="ECO:0000256" key="6">
    <source>
        <dbReference type="ARBA" id="ARBA00030388"/>
    </source>
</evidence>
<sequence>MMYSLEFTSSAIEDLKWLKKTDQNAYKKVQKLLLELIEHPTTGTGKPELKKYNLSGLYSRRITQKHRLVYQINGETVNVLVLSAAGHYDDK</sequence>
<dbReference type="AlphaFoldDB" id="A0A366L4A9"/>
<dbReference type="NCBIfam" id="TIGR02116">
    <property type="entry name" value="toxin_Txe_YoeB"/>
    <property type="match status" value="1"/>
</dbReference>
<keyword evidence="2" id="KW-1277">Toxin-antitoxin system</keyword>
<gene>
    <name evidence="7" type="ORF">DRW42_08130</name>
</gene>
<keyword evidence="5" id="KW-0378">Hydrolase</keyword>
<proteinExistence type="inferred from homology"/>
<evidence type="ECO:0000256" key="1">
    <source>
        <dbReference type="ARBA" id="ARBA00008172"/>
    </source>
</evidence>
<dbReference type="Pfam" id="PF06769">
    <property type="entry name" value="YoeB_toxin"/>
    <property type="match status" value="1"/>
</dbReference>
<organism evidence="7 8">
    <name type="scientific">Pedobacter miscanthi</name>
    <dbReference type="NCBI Taxonomy" id="2259170"/>
    <lineage>
        <taxon>Bacteria</taxon>
        <taxon>Pseudomonadati</taxon>
        <taxon>Bacteroidota</taxon>
        <taxon>Sphingobacteriia</taxon>
        <taxon>Sphingobacteriales</taxon>
        <taxon>Sphingobacteriaceae</taxon>
        <taxon>Pedobacter</taxon>
    </lineage>
</organism>
<keyword evidence="3" id="KW-0540">Nuclease</keyword>
<evidence type="ECO:0000256" key="5">
    <source>
        <dbReference type="ARBA" id="ARBA00022801"/>
    </source>
</evidence>
<accession>A0A366L4A9</accession>
<dbReference type="InterPro" id="IPR007712">
    <property type="entry name" value="RelE/ParE_toxin"/>
</dbReference>
<dbReference type="NCBIfam" id="TIGR02385">
    <property type="entry name" value="RelE_StbE"/>
    <property type="match status" value="1"/>
</dbReference>
<name>A0A366L4A9_9SPHI</name>
<protein>
    <recommendedName>
        <fullName evidence="6">Putative mRNA interferase YoeB</fullName>
    </recommendedName>
</protein>
<keyword evidence="8" id="KW-1185">Reference proteome</keyword>
<dbReference type="GO" id="GO:0004519">
    <property type="term" value="F:endonuclease activity"/>
    <property type="evidence" value="ECO:0007669"/>
    <property type="project" value="UniProtKB-KW"/>
</dbReference>
<comment type="similarity">
    <text evidence="1">Belongs to the YoeB family.</text>
</comment>
<dbReference type="Gene3D" id="3.30.2310.20">
    <property type="entry name" value="RelE-like"/>
    <property type="match status" value="1"/>
</dbReference>
<dbReference type="GO" id="GO:0045892">
    <property type="term" value="P:negative regulation of DNA-templated transcription"/>
    <property type="evidence" value="ECO:0007669"/>
    <property type="project" value="TreeGrafter"/>
</dbReference>
<dbReference type="PANTHER" id="PTHR38039:SF1">
    <property type="entry name" value="TOXIN YOEB"/>
    <property type="match status" value="1"/>
</dbReference>
<dbReference type="SUPFAM" id="SSF143011">
    <property type="entry name" value="RelE-like"/>
    <property type="match status" value="1"/>
</dbReference>
<keyword evidence="4" id="KW-0255">Endonuclease</keyword>
<evidence type="ECO:0000313" key="8">
    <source>
        <dbReference type="Proteomes" id="UP000252081"/>
    </source>
</evidence>
<dbReference type="GO" id="GO:0016787">
    <property type="term" value="F:hydrolase activity"/>
    <property type="evidence" value="ECO:0007669"/>
    <property type="project" value="UniProtKB-KW"/>
</dbReference>
<dbReference type="InterPro" id="IPR035093">
    <property type="entry name" value="RelE/ParE_toxin_dom_sf"/>
</dbReference>
<dbReference type="EMBL" id="QNQU01000006">
    <property type="protein sequence ID" value="RBQ08666.1"/>
    <property type="molecule type" value="Genomic_DNA"/>
</dbReference>
<comment type="caution">
    <text evidence="7">The sequence shown here is derived from an EMBL/GenBank/DDBJ whole genome shotgun (WGS) entry which is preliminary data.</text>
</comment>